<keyword evidence="4" id="KW-0812">Transmembrane</keyword>
<keyword evidence="4" id="KW-0472">Membrane</keyword>
<gene>
    <name evidence="5" type="ORF">AK812_SmicGene8486</name>
</gene>
<dbReference type="OrthoDB" id="413154at2759"/>
<dbReference type="PANTHER" id="PTHR24173">
    <property type="entry name" value="ANKYRIN REPEAT CONTAINING"/>
    <property type="match status" value="1"/>
</dbReference>
<dbReference type="Pfam" id="PF00023">
    <property type="entry name" value="Ank"/>
    <property type="match status" value="1"/>
</dbReference>
<feature type="region of interest" description="Disordered" evidence="3">
    <location>
        <begin position="861"/>
        <end position="896"/>
    </location>
</feature>
<evidence type="ECO:0000313" key="6">
    <source>
        <dbReference type="Proteomes" id="UP000186817"/>
    </source>
</evidence>
<dbReference type="SUPFAM" id="SSF48403">
    <property type="entry name" value="Ankyrin repeat"/>
    <property type="match status" value="1"/>
</dbReference>
<feature type="compositionally biased region" description="Basic and acidic residues" evidence="3">
    <location>
        <begin position="868"/>
        <end position="877"/>
    </location>
</feature>
<dbReference type="PANTHER" id="PTHR24173:SF83">
    <property type="entry name" value="SOCS BOX DOMAIN-CONTAINING PROTEIN"/>
    <property type="match status" value="1"/>
</dbReference>
<feature type="transmembrane region" description="Helical" evidence="4">
    <location>
        <begin position="422"/>
        <end position="441"/>
    </location>
</feature>
<dbReference type="AlphaFoldDB" id="A0A1Q9EKN8"/>
<reference evidence="5 6" key="1">
    <citation type="submission" date="2016-02" db="EMBL/GenBank/DDBJ databases">
        <title>Genome analysis of coral dinoflagellate symbionts highlights evolutionary adaptations to a symbiotic lifestyle.</title>
        <authorList>
            <person name="Aranda M."/>
            <person name="Li Y."/>
            <person name="Liew Y.J."/>
            <person name="Baumgarten S."/>
            <person name="Simakov O."/>
            <person name="Wilson M."/>
            <person name="Piel J."/>
            <person name="Ashoor H."/>
            <person name="Bougouffa S."/>
            <person name="Bajic V.B."/>
            <person name="Ryu T."/>
            <person name="Ravasi T."/>
            <person name="Bayer T."/>
            <person name="Micklem G."/>
            <person name="Kim H."/>
            <person name="Bhak J."/>
            <person name="Lajeunesse T.C."/>
            <person name="Voolstra C.R."/>
        </authorList>
    </citation>
    <scope>NUCLEOTIDE SEQUENCE [LARGE SCALE GENOMIC DNA]</scope>
    <source>
        <strain evidence="5 6">CCMP2467</strain>
    </source>
</reference>
<dbReference type="Proteomes" id="UP000186817">
    <property type="component" value="Unassembled WGS sequence"/>
</dbReference>
<keyword evidence="6" id="KW-1185">Reference proteome</keyword>
<dbReference type="InterPro" id="IPR002110">
    <property type="entry name" value="Ankyrin_rpt"/>
</dbReference>
<evidence type="ECO:0000313" key="5">
    <source>
        <dbReference type="EMBL" id="OLQ08006.1"/>
    </source>
</evidence>
<dbReference type="InterPro" id="IPR036770">
    <property type="entry name" value="Ankyrin_rpt-contain_sf"/>
</dbReference>
<comment type="caution">
    <text evidence="5">The sequence shown here is derived from an EMBL/GenBank/DDBJ whole genome shotgun (WGS) entry which is preliminary data.</text>
</comment>
<evidence type="ECO:0000256" key="2">
    <source>
        <dbReference type="ARBA" id="ARBA00023043"/>
    </source>
</evidence>
<evidence type="ECO:0000256" key="4">
    <source>
        <dbReference type="SAM" id="Phobius"/>
    </source>
</evidence>
<name>A0A1Q9EKN8_SYMMI</name>
<evidence type="ECO:0000256" key="3">
    <source>
        <dbReference type="SAM" id="MobiDB-lite"/>
    </source>
</evidence>
<keyword evidence="1" id="KW-0677">Repeat</keyword>
<feature type="transmembrane region" description="Helical" evidence="4">
    <location>
        <begin position="488"/>
        <end position="509"/>
    </location>
</feature>
<evidence type="ECO:0000256" key="1">
    <source>
        <dbReference type="ARBA" id="ARBA00022737"/>
    </source>
</evidence>
<keyword evidence="2" id="KW-0040">ANK repeat</keyword>
<sequence length="1107" mass="123905">MVELLLMKNADIHARDKFGNTPLHLAISYFAVGRGIDHPALGRRNYKLAKDMVHVLLKGKADVQARDDEGRTALQLAHEQGDKLDPAVVQLLQKWKQDVPEHPLTRWYNMSRSHAPYHEGRASDVKTAGGKLFTWIPRPIPSFSEWKRQAAVSGAIRILLELFVCFVGDNEKTRETSNAEFPYSCRGYSWNVVSGGICTFMGVRIGTAWNAMVSWYLLLQVVLAWVCGLFKHAGNRGQTDIVRMVLNLKCWAVMLGIITGASSMGFFSSIQAAFFTLGAIYHVGDSPVDYQADSGDGDDEDDDDAGWMDDGEVDIYEEAWDKYTDQTEVLYPTRSICLEGSLVEVRLREDVQLQGSCPPARQLCASWSFGEFSTEARRRQELDKLEVQHEANRKKAAKARQMDQLEQAVKAKWDEDSRTARCHCMLLVLAVAIVATCAMVPPGSAVVAALLSSAVFVSCCFITYDAGNLAADNGWRISPGDVCFARGRLRFCTVLSWMLGLLGLIILTLRHSFDGFWWTSLITLPAYCFGCNCLRKMCYGDEVVGVNVSYLTRAHQQSAEHELLRKLRNIEFNGSVLKGRGRACVCSWPGRYAGAWDAVVDASVGGEVSAAVVFLPDGTEEYGVHDAIPPHENLEGRCWCTPLYGEEKPWGCRWFSKWKANIEEAVEHGAELHVYFCQGRLGQGRVKEFHTSGEENLRREMLNSKRKDFEGSLDFQAASQSGLNLLQVEPRGDGSSQYSRELQRLFWASLPPEDREFLEASEGLGASQKAEVAWLERSRYLLTGTLPLPTGEVRPGTEIEDSDMWTLTGGGQRLGRMKPGFYSIAARRLYELRILANCTAFALFYSTTWYAKEVGRCSNDTYEDDGDDSSRSQDYKHSNSSRRLPPPLPRENHNHNARHSATYPEAFDFTGDECSNGGSESRFMRSSSPFILHALRFKTEIALLLLDYLADLECTGERFDRALRQMVAPISVFIGFGWKGAFAAAGTTLVQDEELMDAQAKHAFHKLEICLDSSIFEKQMEANLLELERLEENVRTKLIKLKQHQQQEEEALSHPQGDPPLRERSRNSESANSQSNGNALGLEDGKVNLAAAVVEKDQERGPWSLLH</sequence>
<organism evidence="5 6">
    <name type="scientific">Symbiodinium microadriaticum</name>
    <name type="common">Dinoflagellate</name>
    <name type="synonym">Zooxanthella microadriatica</name>
    <dbReference type="NCBI Taxonomy" id="2951"/>
    <lineage>
        <taxon>Eukaryota</taxon>
        <taxon>Sar</taxon>
        <taxon>Alveolata</taxon>
        <taxon>Dinophyceae</taxon>
        <taxon>Suessiales</taxon>
        <taxon>Symbiodiniaceae</taxon>
        <taxon>Symbiodinium</taxon>
    </lineage>
</organism>
<feature type="region of interest" description="Disordered" evidence="3">
    <location>
        <begin position="1044"/>
        <end position="1083"/>
    </location>
</feature>
<feature type="transmembrane region" description="Helical" evidence="4">
    <location>
        <begin position="208"/>
        <end position="229"/>
    </location>
</feature>
<accession>A0A1Q9EKN8</accession>
<protein>
    <submittedName>
        <fullName evidence="5">Uncharacterized protein</fullName>
    </submittedName>
</protein>
<keyword evidence="4" id="KW-1133">Transmembrane helix</keyword>
<dbReference type="EMBL" id="LSRX01000126">
    <property type="protein sequence ID" value="OLQ08006.1"/>
    <property type="molecule type" value="Genomic_DNA"/>
</dbReference>
<proteinExistence type="predicted"/>
<dbReference type="Gene3D" id="1.25.40.20">
    <property type="entry name" value="Ankyrin repeat-containing domain"/>
    <property type="match status" value="1"/>
</dbReference>